<proteinExistence type="predicted"/>
<dbReference type="CDD" id="cd00077">
    <property type="entry name" value="HDc"/>
    <property type="match status" value="1"/>
</dbReference>
<organism evidence="1 2">
    <name type="scientific">Vogesella aquatica</name>
    <dbReference type="NCBI Taxonomy" id="2984206"/>
    <lineage>
        <taxon>Bacteria</taxon>
        <taxon>Pseudomonadati</taxon>
        <taxon>Pseudomonadota</taxon>
        <taxon>Betaproteobacteria</taxon>
        <taxon>Neisseriales</taxon>
        <taxon>Chromobacteriaceae</taxon>
        <taxon>Vogesella</taxon>
    </lineage>
</organism>
<sequence length="385" mass="43137">MAQLIRKLAFADIQIHKPIDYSIFDRSGNLILRKGFVVSMPGFAEKLVERGYFIGVSEAGDLPSAKEIKARVIRRPAEQTSVFIEMASFVEAIARIHRIILSPPSNLANVEELMRSRAQQLVGFIQHDPDAVLAALYLQQHGQDLRANKHVLGAAVCYMLASQICQNDTALDSLLCAALTRDLALYHFDKGLGAQKGLGELEQLAVWEHTSTAVKLLQKHGIQDKQWLLHVYEHHEQPNGRGYPLAKTREETHELSLLLGLADAYAGMTIANKWRPGIYPANTLKELYLQKDSKYLESHIGLLIKKLTRFPAGTVVALQSGEIGVVKNTNYTRKSPMVYSIIDEKGFPRSEPTPRDTLNTKYEIKGCISPERCKTALLAIKRIWM</sequence>
<evidence type="ECO:0000313" key="2">
    <source>
        <dbReference type="Proteomes" id="UP001219956"/>
    </source>
</evidence>
<keyword evidence="2" id="KW-1185">Reference proteome</keyword>
<dbReference type="PANTHER" id="PTHR43155:SF2">
    <property type="entry name" value="CYCLIC DI-GMP PHOSPHODIESTERASE PA4108"/>
    <property type="match status" value="1"/>
</dbReference>
<dbReference type="EMBL" id="JAQQLF010000007">
    <property type="protein sequence ID" value="MDC7716894.1"/>
    <property type="molecule type" value="Genomic_DNA"/>
</dbReference>
<dbReference type="RefSeq" id="WP_272751270.1">
    <property type="nucleotide sequence ID" value="NZ_JAQQLF010000007.1"/>
</dbReference>
<dbReference type="Pfam" id="PF13487">
    <property type="entry name" value="HD_5"/>
    <property type="match status" value="1"/>
</dbReference>
<dbReference type="Proteomes" id="UP001219956">
    <property type="component" value="Unassembled WGS sequence"/>
</dbReference>
<name>A0ABT5IWE3_9NEIS</name>
<accession>A0ABT5IWE3</accession>
<dbReference type="Gene3D" id="1.10.3210.10">
    <property type="entry name" value="Hypothetical protein af1432"/>
    <property type="match status" value="1"/>
</dbReference>
<evidence type="ECO:0008006" key="3">
    <source>
        <dbReference type="Google" id="ProtNLM"/>
    </source>
</evidence>
<reference evidence="1 2" key="1">
    <citation type="submission" date="2023-01" db="EMBL/GenBank/DDBJ databases">
        <title>Novel species of the genus Vogesella isolated from rivers.</title>
        <authorList>
            <person name="Lu H."/>
        </authorList>
    </citation>
    <scope>NUCLEOTIDE SEQUENCE [LARGE SCALE GENOMIC DNA]</scope>
    <source>
        <strain evidence="1 2">DC21W</strain>
    </source>
</reference>
<dbReference type="InterPro" id="IPR003607">
    <property type="entry name" value="HD/PDEase_dom"/>
</dbReference>
<evidence type="ECO:0000313" key="1">
    <source>
        <dbReference type="EMBL" id="MDC7716894.1"/>
    </source>
</evidence>
<dbReference type="PANTHER" id="PTHR43155">
    <property type="entry name" value="CYCLIC DI-GMP PHOSPHODIESTERASE PA4108-RELATED"/>
    <property type="match status" value="1"/>
</dbReference>
<gene>
    <name evidence="1" type="ORF">PQU95_06655</name>
</gene>
<protein>
    <recommendedName>
        <fullName evidence="3">HD domain-containing protein</fullName>
    </recommendedName>
</protein>
<comment type="caution">
    <text evidence="1">The sequence shown here is derived from an EMBL/GenBank/DDBJ whole genome shotgun (WGS) entry which is preliminary data.</text>
</comment>